<evidence type="ECO:0000313" key="3">
    <source>
        <dbReference type="Proteomes" id="UP001331761"/>
    </source>
</evidence>
<evidence type="ECO:0000313" key="2">
    <source>
        <dbReference type="EMBL" id="KAK5978678.1"/>
    </source>
</evidence>
<protein>
    <recommendedName>
        <fullName evidence="1">GRHL1/CP2 C-terminal domain-containing protein</fullName>
    </recommendedName>
</protein>
<dbReference type="Pfam" id="PF25416">
    <property type="entry name" value="GRHL1_C"/>
    <property type="match status" value="1"/>
</dbReference>
<comment type="caution">
    <text evidence="2">The sequence shown here is derived from an EMBL/GenBank/DDBJ whole genome shotgun (WGS) entry which is preliminary data.</text>
</comment>
<organism evidence="2 3">
    <name type="scientific">Trichostrongylus colubriformis</name>
    <name type="common">Black scour worm</name>
    <dbReference type="NCBI Taxonomy" id="6319"/>
    <lineage>
        <taxon>Eukaryota</taxon>
        <taxon>Metazoa</taxon>
        <taxon>Ecdysozoa</taxon>
        <taxon>Nematoda</taxon>
        <taxon>Chromadorea</taxon>
        <taxon>Rhabditida</taxon>
        <taxon>Rhabditina</taxon>
        <taxon>Rhabditomorpha</taxon>
        <taxon>Strongyloidea</taxon>
        <taxon>Trichostrongylidae</taxon>
        <taxon>Trichostrongylus</taxon>
    </lineage>
</organism>
<name>A0AAN8IPM1_TRICO</name>
<dbReference type="Proteomes" id="UP001331761">
    <property type="component" value="Unassembled WGS sequence"/>
</dbReference>
<dbReference type="AlphaFoldDB" id="A0AAN8IPM1"/>
<gene>
    <name evidence="2" type="ORF">GCK32_007611</name>
</gene>
<reference evidence="2 3" key="1">
    <citation type="submission" date="2019-10" db="EMBL/GenBank/DDBJ databases">
        <title>Assembly and Annotation for the nematode Trichostrongylus colubriformis.</title>
        <authorList>
            <person name="Martin J."/>
        </authorList>
    </citation>
    <scope>NUCLEOTIDE SEQUENCE [LARGE SCALE GENOMIC DNA]</scope>
    <source>
        <strain evidence="2">G859</strain>
        <tissue evidence="2">Whole worm</tissue>
    </source>
</reference>
<accession>A0AAN8IPM1</accession>
<proteinExistence type="predicted"/>
<keyword evidence="3" id="KW-1185">Reference proteome</keyword>
<dbReference type="InterPro" id="IPR057520">
    <property type="entry name" value="GRHL1/CP2_C"/>
</dbReference>
<dbReference type="EMBL" id="WIXE01009151">
    <property type="protein sequence ID" value="KAK5978678.1"/>
    <property type="molecule type" value="Genomic_DNA"/>
</dbReference>
<evidence type="ECO:0000259" key="1">
    <source>
        <dbReference type="Pfam" id="PF25416"/>
    </source>
</evidence>
<sequence length="137" mass="15556">MSILTPDQLIEMGIEKTHAFCIYSTLKARNEGSNQDTMGKPAESRDLNIYVNTQLTNFGGELVYKMVHLQSKTKDELYKALQNCDAIRRCGRIRMFYVGPAGIKVEMSDEVVSLWKNESTFAISLVNGVYHIQLMSR</sequence>
<feature type="domain" description="GRHL1/CP2 C-terminal" evidence="1">
    <location>
        <begin position="60"/>
        <end position="127"/>
    </location>
</feature>